<comment type="caution">
    <text evidence="2">The sequence shown here is derived from an EMBL/GenBank/DDBJ whole genome shotgun (WGS) entry which is preliminary data.</text>
</comment>
<name>A0A917SUT9_9RHOB</name>
<keyword evidence="3" id="KW-1185">Reference proteome</keyword>
<dbReference type="Pfam" id="PF09994">
    <property type="entry name" value="T6SS_Tle1-like_cat"/>
    <property type="match status" value="1"/>
</dbReference>
<dbReference type="PANTHER" id="PTHR33840">
    <property type="match status" value="1"/>
</dbReference>
<evidence type="ECO:0000313" key="3">
    <source>
        <dbReference type="Proteomes" id="UP000649829"/>
    </source>
</evidence>
<organism evidence="2 3">
    <name type="scientific">Pseudooceanicola nanhaiensis</name>
    <dbReference type="NCBI Taxonomy" id="375761"/>
    <lineage>
        <taxon>Bacteria</taxon>
        <taxon>Pseudomonadati</taxon>
        <taxon>Pseudomonadota</taxon>
        <taxon>Alphaproteobacteria</taxon>
        <taxon>Rhodobacterales</taxon>
        <taxon>Paracoccaceae</taxon>
        <taxon>Pseudooceanicola</taxon>
    </lineage>
</organism>
<dbReference type="RefSeq" id="WP_051630795.1">
    <property type="nucleotide sequence ID" value="NZ_BMLF01000001.1"/>
</dbReference>
<accession>A0A917SUT9</accession>
<gene>
    <name evidence="2" type="ORF">GCM10011534_21960</name>
</gene>
<proteinExistence type="predicted"/>
<evidence type="ECO:0000313" key="2">
    <source>
        <dbReference type="EMBL" id="GGL99728.1"/>
    </source>
</evidence>
<dbReference type="EMBL" id="BMLF01000001">
    <property type="protein sequence ID" value="GGL99728.1"/>
    <property type="molecule type" value="Genomic_DNA"/>
</dbReference>
<dbReference type="Proteomes" id="UP000649829">
    <property type="component" value="Unassembled WGS sequence"/>
</dbReference>
<reference evidence="2" key="1">
    <citation type="journal article" date="2014" name="Int. J. Syst. Evol. Microbiol.">
        <title>Complete genome sequence of Corynebacterium casei LMG S-19264T (=DSM 44701T), isolated from a smear-ripened cheese.</title>
        <authorList>
            <consortium name="US DOE Joint Genome Institute (JGI-PGF)"/>
            <person name="Walter F."/>
            <person name="Albersmeier A."/>
            <person name="Kalinowski J."/>
            <person name="Ruckert C."/>
        </authorList>
    </citation>
    <scope>NUCLEOTIDE SEQUENCE</scope>
    <source>
        <strain evidence="2">CGMCC 1.6293</strain>
    </source>
</reference>
<dbReference type="InterPro" id="IPR018712">
    <property type="entry name" value="Tle1-like_cat"/>
</dbReference>
<reference evidence="2" key="2">
    <citation type="submission" date="2020-09" db="EMBL/GenBank/DDBJ databases">
        <authorList>
            <person name="Sun Q."/>
            <person name="Zhou Y."/>
        </authorList>
    </citation>
    <scope>NUCLEOTIDE SEQUENCE</scope>
    <source>
        <strain evidence="2">CGMCC 1.6293</strain>
    </source>
</reference>
<dbReference type="AlphaFoldDB" id="A0A917SUT9"/>
<sequence length="396" mass="43645">MKRIVIFCDGTWNRSDSTTPTNVVQLARAVEPSDASGTVQIPIYIQGVGTGDGVTWLSRTLDRTLGGAFGWGLLENIVEAYRHLVFLYEPGDAIQIFGFSRGAYTARSLAGFIRSTGIVNRNALDRIPEAIRRYRTMGDPTTHPDSDESHRFRSEMSPGLVTSRQEAEWRRAQGLPDAPRLRIDFLGVWDTVGALGVPAHVPVIGSLTRRRYRFHDADLSSMVASARHAVALDERRRAFEPARWTNVAELNAAAPDPSALPYRELFFAGDHGSVGGGGDIRDLSSIALDWMIEGAERAGLCVNASQRDAIRAECKPLGPLSNRSRPSRGLGESITRFRPKDRIGPERLEEVHDTVLTRWGDTTLPERYRPGSLSAVNEAILAWHEAQGTEGPTRHA</sequence>
<dbReference type="PANTHER" id="PTHR33840:SF1">
    <property type="entry name" value="TLE1 PHOSPHOLIPASE DOMAIN-CONTAINING PROTEIN"/>
    <property type="match status" value="1"/>
</dbReference>
<evidence type="ECO:0000259" key="1">
    <source>
        <dbReference type="Pfam" id="PF09994"/>
    </source>
</evidence>
<protein>
    <submittedName>
        <fullName evidence="2">Peptidoglycan-binding protein LysM</fullName>
    </submittedName>
</protein>
<feature type="domain" description="T6SS Phospholipase effector Tle1-like catalytic" evidence="1">
    <location>
        <begin position="2"/>
        <end position="293"/>
    </location>
</feature>